<evidence type="ECO:0000313" key="3">
    <source>
        <dbReference type="EMBL" id="GCD95287.1"/>
    </source>
</evidence>
<dbReference type="Pfam" id="PF01863">
    <property type="entry name" value="YgjP-like"/>
    <property type="match status" value="1"/>
</dbReference>
<dbReference type="Proteomes" id="UP000286931">
    <property type="component" value="Unassembled WGS sequence"/>
</dbReference>
<evidence type="ECO:0000313" key="4">
    <source>
        <dbReference type="Proteomes" id="UP000286931"/>
    </source>
</evidence>
<feature type="domain" description="YgjP-like metallopeptidase" evidence="2">
    <location>
        <begin position="136"/>
        <end position="204"/>
    </location>
</feature>
<dbReference type="AlphaFoldDB" id="A0A401YL15"/>
<keyword evidence="4" id="KW-1185">Reference proteome</keyword>
<comment type="caution">
    <text evidence="3">The sequence shown here is derived from an EMBL/GenBank/DDBJ whole genome shotgun (WGS) entry which is preliminary data.</text>
</comment>
<feature type="region of interest" description="Disordered" evidence="1">
    <location>
        <begin position="217"/>
        <end position="276"/>
    </location>
</feature>
<dbReference type="PANTHER" id="PTHR30399:SF1">
    <property type="entry name" value="UTP PYROPHOSPHATASE"/>
    <property type="match status" value="1"/>
</dbReference>
<dbReference type="GO" id="GO:0016787">
    <property type="term" value="F:hydrolase activity"/>
    <property type="evidence" value="ECO:0007669"/>
    <property type="project" value="UniProtKB-KW"/>
</dbReference>
<dbReference type="PANTHER" id="PTHR30399">
    <property type="entry name" value="UNCHARACTERIZED PROTEIN YGJP"/>
    <property type="match status" value="1"/>
</dbReference>
<sequence length="276" mass="29789">MPAIMPVKSDVEYPPPARSGRALSVPSVNVLVVVADPGAGHDMLSGAPYQGAVEVRRSARRKRTVSAYRDGDRTVVLLPGRMTQTEEKRWVGVMLERLAAQERRRRPSDEDLAVRARELSARYLDGRAEPASVRWVGNQNTRWGSCTPVDGTIRLSTRLRGMPTYVVDYVLLHELAHLLVPGHGPRFWTLLAAYPRTERARGYLEGVATASGLAMSDEADTDPADAEPARAGAEPPAPPRGRSAAAGARGARKGTAAADGTRAGTTRDRAARKPRG</sequence>
<dbReference type="InterPro" id="IPR053136">
    <property type="entry name" value="UTP_pyrophosphatase-like"/>
</dbReference>
<protein>
    <submittedName>
        <fullName evidence="3">Metal-dependent hydrolase</fullName>
    </submittedName>
</protein>
<reference evidence="3 4" key="1">
    <citation type="submission" date="2018-12" db="EMBL/GenBank/DDBJ databases">
        <title>Draft genome sequence of Embleya hyalina NBRC 13850T.</title>
        <authorList>
            <person name="Komaki H."/>
            <person name="Hosoyama A."/>
            <person name="Kimura A."/>
            <person name="Ichikawa N."/>
            <person name="Tamura T."/>
        </authorList>
    </citation>
    <scope>NUCLEOTIDE SEQUENCE [LARGE SCALE GENOMIC DNA]</scope>
    <source>
        <strain evidence="3 4">NBRC 13850</strain>
    </source>
</reference>
<dbReference type="CDD" id="cd07344">
    <property type="entry name" value="M48_yhfN_like"/>
    <property type="match status" value="1"/>
</dbReference>
<dbReference type="Gene3D" id="3.30.2010.10">
    <property type="entry name" value="Metalloproteases ('zincins'), catalytic domain"/>
    <property type="match status" value="1"/>
</dbReference>
<name>A0A401YL15_9ACTN</name>
<feature type="compositionally biased region" description="Low complexity" evidence="1">
    <location>
        <begin position="229"/>
        <end position="264"/>
    </location>
</feature>
<keyword evidence="3" id="KW-0378">Hydrolase</keyword>
<accession>A0A401YL15</accession>
<dbReference type="EMBL" id="BIFH01000017">
    <property type="protein sequence ID" value="GCD95287.1"/>
    <property type="molecule type" value="Genomic_DNA"/>
</dbReference>
<evidence type="ECO:0000259" key="2">
    <source>
        <dbReference type="Pfam" id="PF01863"/>
    </source>
</evidence>
<proteinExistence type="predicted"/>
<dbReference type="InterPro" id="IPR002725">
    <property type="entry name" value="YgjP-like_metallopeptidase"/>
</dbReference>
<gene>
    <name evidence="3" type="ORF">EHYA_02959</name>
</gene>
<organism evidence="3 4">
    <name type="scientific">Embleya hyalina</name>
    <dbReference type="NCBI Taxonomy" id="516124"/>
    <lineage>
        <taxon>Bacteria</taxon>
        <taxon>Bacillati</taxon>
        <taxon>Actinomycetota</taxon>
        <taxon>Actinomycetes</taxon>
        <taxon>Kitasatosporales</taxon>
        <taxon>Streptomycetaceae</taxon>
        <taxon>Embleya</taxon>
    </lineage>
</organism>
<evidence type="ECO:0000256" key="1">
    <source>
        <dbReference type="SAM" id="MobiDB-lite"/>
    </source>
</evidence>
<feature type="compositionally biased region" description="Basic and acidic residues" evidence="1">
    <location>
        <begin position="265"/>
        <end position="276"/>
    </location>
</feature>